<keyword evidence="2 9" id="KW-0813">Transport</keyword>
<feature type="transmembrane region" description="Helical" evidence="9">
    <location>
        <begin position="52"/>
        <end position="71"/>
    </location>
</feature>
<keyword evidence="6 9" id="KW-1133">Transmembrane helix</keyword>
<proteinExistence type="inferred from homology"/>
<dbReference type="GO" id="GO:0015740">
    <property type="term" value="P:C4-dicarboxylate transport"/>
    <property type="evidence" value="ECO:0007669"/>
    <property type="project" value="TreeGrafter"/>
</dbReference>
<feature type="domain" description="Tripartite ATP-independent periplasmic transporters DctQ component" evidence="10">
    <location>
        <begin position="22"/>
        <end position="148"/>
    </location>
</feature>
<keyword evidence="4 9" id="KW-0997">Cell inner membrane</keyword>
<dbReference type="GO" id="GO:0005886">
    <property type="term" value="C:plasma membrane"/>
    <property type="evidence" value="ECO:0007669"/>
    <property type="project" value="UniProtKB-SubCell"/>
</dbReference>
<dbReference type="PANTHER" id="PTHR35011:SF2">
    <property type="entry name" value="2,3-DIKETO-L-GULONATE TRAP TRANSPORTER SMALL PERMEASE PROTEIN YIAM"/>
    <property type="match status" value="1"/>
</dbReference>
<organism evidence="11 12">
    <name type="scientific">Pseudotabrizicola algicola</name>
    <dbReference type="NCBI Taxonomy" id="2709381"/>
    <lineage>
        <taxon>Bacteria</taxon>
        <taxon>Pseudomonadati</taxon>
        <taxon>Pseudomonadota</taxon>
        <taxon>Alphaproteobacteria</taxon>
        <taxon>Rhodobacterales</taxon>
        <taxon>Paracoccaceae</taxon>
        <taxon>Pseudotabrizicola</taxon>
    </lineage>
</organism>
<keyword evidence="3" id="KW-1003">Cell membrane</keyword>
<comment type="caution">
    <text evidence="9">Lacks conserved residue(s) required for the propagation of feature annotation.</text>
</comment>
<comment type="similarity">
    <text evidence="8 9">Belongs to the TRAP transporter small permease family.</text>
</comment>
<evidence type="ECO:0000256" key="8">
    <source>
        <dbReference type="ARBA" id="ARBA00038436"/>
    </source>
</evidence>
<evidence type="ECO:0000256" key="1">
    <source>
        <dbReference type="ARBA" id="ARBA00004429"/>
    </source>
</evidence>
<keyword evidence="12" id="KW-1185">Reference proteome</keyword>
<dbReference type="EMBL" id="JAAIKE010000017">
    <property type="protein sequence ID" value="NEX48721.1"/>
    <property type="molecule type" value="Genomic_DNA"/>
</dbReference>
<dbReference type="InterPro" id="IPR055348">
    <property type="entry name" value="DctQ"/>
</dbReference>
<protein>
    <recommendedName>
        <fullName evidence="9">TRAP transporter small permease protein</fullName>
    </recommendedName>
</protein>
<accession>A0A6B3RT71</accession>
<comment type="subcellular location">
    <subcellularLocation>
        <location evidence="1 9">Cell inner membrane</location>
        <topology evidence="1 9">Multi-pass membrane protein</topology>
    </subcellularLocation>
</comment>
<feature type="transmembrane region" description="Helical" evidence="9">
    <location>
        <begin position="83"/>
        <end position="106"/>
    </location>
</feature>
<dbReference type="AlphaFoldDB" id="A0A6B3RT71"/>
<sequence length="163" mass="17908">MQFAHMIRRTVETVLVCLMSAMVALTFADVIGRRLFGTPIFGAHDLTEHLMGLLVFTGLPLVTLAAMHLKVDLFDKCLLHPRFAWWLKMTTLVTAMVFAVMAWTLLGKAMNAATFSEVSQGLNIPRAPLYGWMAACAALTALAALYTAFAPPISNAHDQEELL</sequence>
<evidence type="ECO:0000256" key="2">
    <source>
        <dbReference type="ARBA" id="ARBA00022448"/>
    </source>
</evidence>
<dbReference type="GO" id="GO:0022857">
    <property type="term" value="F:transmembrane transporter activity"/>
    <property type="evidence" value="ECO:0007669"/>
    <property type="project" value="UniProtKB-UniRule"/>
</dbReference>
<evidence type="ECO:0000256" key="9">
    <source>
        <dbReference type="RuleBase" id="RU369079"/>
    </source>
</evidence>
<evidence type="ECO:0000313" key="11">
    <source>
        <dbReference type="EMBL" id="NEX48721.1"/>
    </source>
</evidence>
<comment type="subunit">
    <text evidence="9">The complex comprises the extracytoplasmic solute receptor protein and the two transmembrane proteins.</text>
</comment>
<evidence type="ECO:0000259" key="10">
    <source>
        <dbReference type="Pfam" id="PF04290"/>
    </source>
</evidence>
<keyword evidence="5 9" id="KW-0812">Transmembrane</keyword>
<dbReference type="RefSeq" id="WP_164615616.1">
    <property type="nucleotide sequence ID" value="NZ_JAAIKE010000017.1"/>
</dbReference>
<feature type="transmembrane region" description="Helical" evidence="9">
    <location>
        <begin position="129"/>
        <end position="149"/>
    </location>
</feature>
<gene>
    <name evidence="11" type="ORF">G3572_21235</name>
</gene>
<evidence type="ECO:0000313" key="12">
    <source>
        <dbReference type="Proteomes" id="UP000481421"/>
    </source>
</evidence>
<dbReference type="InterPro" id="IPR007387">
    <property type="entry name" value="TRAP_DctQ"/>
</dbReference>
<evidence type="ECO:0000256" key="6">
    <source>
        <dbReference type="ARBA" id="ARBA00022989"/>
    </source>
</evidence>
<evidence type="ECO:0000256" key="5">
    <source>
        <dbReference type="ARBA" id="ARBA00022692"/>
    </source>
</evidence>
<evidence type="ECO:0000256" key="7">
    <source>
        <dbReference type="ARBA" id="ARBA00023136"/>
    </source>
</evidence>
<evidence type="ECO:0000256" key="3">
    <source>
        <dbReference type="ARBA" id="ARBA00022475"/>
    </source>
</evidence>
<dbReference type="Proteomes" id="UP000481421">
    <property type="component" value="Unassembled WGS sequence"/>
</dbReference>
<name>A0A6B3RT71_9RHOB</name>
<keyword evidence="7 9" id="KW-0472">Membrane</keyword>
<comment type="function">
    <text evidence="9">Part of the tripartite ATP-independent periplasmic (TRAP) transport system.</text>
</comment>
<comment type="caution">
    <text evidence="11">The sequence shown here is derived from an EMBL/GenBank/DDBJ whole genome shotgun (WGS) entry which is preliminary data.</text>
</comment>
<evidence type="ECO:0000256" key="4">
    <source>
        <dbReference type="ARBA" id="ARBA00022519"/>
    </source>
</evidence>
<dbReference type="Pfam" id="PF04290">
    <property type="entry name" value="DctQ"/>
    <property type="match status" value="1"/>
</dbReference>
<dbReference type="PANTHER" id="PTHR35011">
    <property type="entry name" value="2,3-DIKETO-L-GULONATE TRAP TRANSPORTER SMALL PERMEASE PROTEIN YIAM"/>
    <property type="match status" value="1"/>
</dbReference>
<reference evidence="11 12" key="1">
    <citation type="submission" date="2020-02" db="EMBL/GenBank/DDBJ databases">
        <title>Rhodobacter algicola sp. nov., isolated from microalga culture.</title>
        <authorList>
            <person name="Park C.-Y."/>
        </authorList>
    </citation>
    <scope>NUCLEOTIDE SEQUENCE [LARGE SCALE GENOMIC DNA]</scope>
    <source>
        <strain evidence="11 12">ETT8</strain>
    </source>
</reference>